<feature type="signal peptide" evidence="5">
    <location>
        <begin position="1"/>
        <end position="38"/>
    </location>
</feature>
<evidence type="ECO:0000256" key="1">
    <source>
        <dbReference type="ARBA" id="ARBA00022670"/>
    </source>
</evidence>
<keyword evidence="3" id="KW-0378">Hydrolase</keyword>
<evidence type="ECO:0000313" key="7">
    <source>
        <dbReference type="EMBL" id="GAA3646235.1"/>
    </source>
</evidence>
<reference evidence="8" key="1">
    <citation type="journal article" date="2019" name="Int. J. Syst. Evol. Microbiol.">
        <title>The Global Catalogue of Microorganisms (GCM) 10K type strain sequencing project: providing services to taxonomists for standard genome sequencing and annotation.</title>
        <authorList>
            <consortium name="The Broad Institute Genomics Platform"/>
            <consortium name="The Broad Institute Genome Sequencing Center for Infectious Disease"/>
            <person name="Wu L."/>
            <person name="Ma J."/>
        </authorList>
    </citation>
    <scope>NUCLEOTIDE SEQUENCE [LARGE SCALE GENOMIC DNA]</scope>
    <source>
        <strain evidence="8">JCM 16546</strain>
    </source>
</reference>
<dbReference type="EMBL" id="BAAAYV010000002">
    <property type="protein sequence ID" value="GAA3646235.1"/>
    <property type="molecule type" value="Genomic_DNA"/>
</dbReference>
<name>A0ABP7B307_9MICO</name>
<dbReference type="InterPro" id="IPR001818">
    <property type="entry name" value="Pept_M10_metallopeptidase"/>
</dbReference>
<keyword evidence="8" id="KW-1185">Reference proteome</keyword>
<keyword evidence="4" id="KW-0862">Zinc</keyword>
<proteinExistence type="predicted"/>
<dbReference type="InterPro" id="IPR024079">
    <property type="entry name" value="MetalloPept_cat_dom_sf"/>
</dbReference>
<evidence type="ECO:0000313" key="8">
    <source>
        <dbReference type="Proteomes" id="UP001410795"/>
    </source>
</evidence>
<gene>
    <name evidence="7" type="ORF">GCM10022202_01870</name>
</gene>
<evidence type="ECO:0000256" key="4">
    <source>
        <dbReference type="ARBA" id="ARBA00022833"/>
    </source>
</evidence>
<protein>
    <recommendedName>
        <fullName evidence="6">Peptidase M10 metallopeptidase domain-containing protein</fullName>
    </recommendedName>
</protein>
<feature type="domain" description="Peptidase M10 metallopeptidase" evidence="6">
    <location>
        <begin position="121"/>
        <end position="190"/>
    </location>
</feature>
<keyword evidence="1" id="KW-0645">Protease</keyword>
<accession>A0ABP7B307</accession>
<feature type="chain" id="PRO_5046851588" description="Peptidase M10 metallopeptidase domain-containing protein" evidence="5">
    <location>
        <begin position="39"/>
        <end position="201"/>
    </location>
</feature>
<dbReference type="Pfam" id="PF00413">
    <property type="entry name" value="Peptidase_M10"/>
    <property type="match status" value="1"/>
</dbReference>
<organism evidence="7 8">
    <name type="scientific">Microbacterium marinilacus</name>
    <dbReference type="NCBI Taxonomy" id="415209"/>
    <lineage>
        <taxon>Bacteria</taxon>
        <taxon>Bacillati</taxon>
        <taxon>Actinomycetota</taxon>
        <taxon>Actinomycetes</taxon>
        <taxon>Micrococcales</taxon>
        <taxon>Microbacteriaceae</taxon>
        <taxon>Microbacterium</taxon>
    </lineage>
</organism>
<evidence type="ECO:0000256" key="2">
    <source>
        <dbReference type="ARBA" id="ARBA00022723"/>
    </source>
</evidence>
<comment type="caution">
    <text evidence="7">The sequence shown here is derived from an EMBL/GenBank/DDBJ whole genome shotgun (WGS) entry which is preliminary data.</text>
</comment>
<sequence>MLASFTATEQIPMKKTLARLATIIVALALLLPAQAAHAAPGQEKAPRNLVWSKSTVCVENWLDKTWDTYVKKAATDWQSGSAFRIVTKNRAQCGSAYQGRTVTIKSGSLETGTLATTNNTVKGDYPNTVISGSRIVVDVEEFWKNNPRTRQPIICHELGHAFGVAHYEDRSSCMNVTTYDGVATKPHARDLAILKARYGKG</sequence>
<dbReference type="Proteomes" id="UP001410795">
    <property type="component" value="Unassembled WGS sequence"/>
</dbReference>
<dbReference type="Gene3D" id="3.40.390.10">
    <property type="entry name" value="Collagenase (Catalytic Domain)"/>
    <property type="match status" value="1"/>
</dbReference>
<keyword evidence="5" id="KW-0732">Signal</keyword>
<evidence type="ECO:0000256" key="3">
    <source>
        <dbReference type="ARBA" id="ARBA00022801"/>
    </source>
</evidence>
<dbReference type="SUPFAM" id="SSF55486">
    <property type="entry name" value="Metalloproteases ('zincins'), catalytic domain"/>
    <property type="match status" value="1"/>
</dbReference>
<keyword evidence="2" id="KW-0479">Metal-binding</keyword>
<evidence type="ECO:0000256" key="5">
    <source>
        <dbReference type="SAM" id="SignalP"/>
    </source>
</evidence>
<evidence type="ECO:0000259" key="6">
    <source>
        <dbReference type="Pfam" id="PF00413"/>
    </source>
</evidence>